<dbReference type="PANTHER" id="PTHR43669:SF3">
    <property type="entry name" value="ALCOHOL DEHYDROGENASE, PUTATIVE (AFU_ORTHOLOGUE AFUA_3G03445)-RELATED"/>
    <property type="match status" value="1"/>
</dbReference>
<dbReference type="RefSeq" id="WP_189542526.1">
    <property type="nucleotide sequence ID" value="NZ_BMZD01000008.1"/>
</dbReference>
<proteinExistence type="inferred from homology"/>
<dbReference type="InterPro" id="IPR002347">
    <property type="entry name" value="SDR_fam"/>
</dbReference>
<dbReference type="EMBL" id="BMZD01000008">
    <property type="protein sequence ID" value="GHA04992.1"/>
    <property type="molecule type" value="Genomic_DNA"/>
</dbReference>
<dbReference type="PRINTS" id="PR00081">
    <property type="entry name" value="GDHRDH"/>
</dbReference>
<evidence type="ECO:0000313" key="4">
    <source>
        <dbReference type="Proteomes" id="UP000634139"/>
    </source>
</evidence>
<protein>
    <submittedName>
        <fullName evidence="3">Oxidoreductase</fullName>
    </submittedName>
</protein>
<dbReference type="Gene3D" id="3.40.50.720">
    <property type="entry name" value="NAD(P)-binding Rossmann-like Domain"/>
    <property type="match status" value="1"/>
</dbReference>
<dbReference type="Proteomes" id="UP000634139">
    <property type="component" value="Unassembled WGS sequence"/>
</dbReference>
<dbReference type="CDD" id="cd05233">
    <property type="entry name" value="SDR_c"/>
    <property type="match status" value="1"/>
</dbReference>
<organism evidence="3 4">
    <name type="scientific">Novosphingobium arvoryzae</name>
    <dbReference type="NCBI Taxonomy" id="1256514"/>
    <lineage>
        <taxon>Bacteria</taxon>
        <taxon>Pseudomonadati</taxon>
        <taxon>Pseudomonadota</taxon>
        <taxon>Alphaproteobacteria</taxon>
        <taxon>Sphingomonadales</taxon>
        <taxon>Sphingomonadaceae</taxon>
        <taxon>Novosphingobium</taxon>
    </lineage>
</organism>
<keyword evidence="2" id="KW-0560">Oxidoreductase</keyword>
<dbReference type="Pfam" id="PF00106">
    <property type="entry name" value="adh_short"/>
    <property type="match status" value="1"/>
</dbReference>
<evidence type="ECO:0000256" key="1">
    <source>
        <dbReference type="ARBA" id="ARBA00006484"/>
    </source>
</evidence>
<comment type="similarity">
    <text evidence="1">Belongs to the short-chain dehydrogenases/reductases (SDR) family.</text>
</comment>
<reference evidence="3" key="1">
    <citation type="journal article" date="2014" name="Int. J. Syst. Evol. Microbiol.">
        <title>Complete genome sequence of Corynebacterium casei LMG S-19264T (=DSM 44701T), isolated from a smear-ripened cheese.</title>
        <authorList>
            <consortium name="US DOE Joint Genome Institute (JGI-PGF)"/>
            <person name="Walter F."/>
            <person name="Albersmeier A."/>
            <person name="Kalinowski J."/>
            <person name="Ruckert C."/>
        </authorList>
    </citation>
    <scope>NUCLEOTIDE SEQUENCE</scope>
    <source>
        <strain evidence="3">KCTC 32422</strain>
    </source>
</reference>
<evidence type="ECO:0000256" key="2">
    <source>
        <dbReference type="ARBA" id="ARBA00023002"/>
    </source>
</evidence>
<reference evidence="3" key="2">
    <citation type="submission" date="2020-09" db="EMBL/GenBank/DDBJ databases">
        <authorList>
            <person name="Sun Q."/>
            <person name="Kim S."/>
        </authorList>
    </citation>
    <scope>NUCLEOTIDE SEQUENCE</scope>
    <source>
        <strain evidence="3">KCTC 32422</strain>
    </source>
</reference>
<dbReference type="InterPro" id="IPR036291">
    <property type="entry name" value="NAD(P)-bd_dom_sf"/>
</dbReference>
<dbReference type="AlphaFoldDB" id="A0A918VJW9"/>
<name>A0A918VJW9_9SPHN</name>
<sequence>MSDWNAKHIVVTGAASGIGRAMVEALVAAGATVLASDIAQAPLAALGRELGASVRTQVCDIADPFAIEALALRAVAEFGTVDAVFANAGVIANGPLIKASVAEFDWIFAINARGAWATMSAFARVMLGQDSGGRICVTASEHSLGLQHTGAGLYTATKHAVLGFADVMRAELPPKISVSAFCPGLVATNLGDALRPANLPQLGERQRALGKAVQQHGMPAVAAARAALEGTLRGDFLIVTHANALAAAQRRYAEIEAAFAEQAPVDENVARYDVNRIVADVLAAQKGA</sequence>
<keyword evidence="4" id="KW-1185">Reference proteome</keyword>
<accession>A0A918VJW9</accession>
<evidence type="ECO:0000313" key="3">
    <source>
        <dbReference type="EMBL" id="GHA04992.1"/>
    </source>
</evidence>
<gene>
    <name evidence="3" type="ORF">GCM10011617_27500</name>
</gene>
<dbReference type="SUPFAM" id="SSF51735">
    <property type="entry name" value="NAD(P)-binding Rossmann-fold domains"/>
    <property type="match status" value="1"/>
</dbReference>
<comment type="caution">
    <text evidence="3">The sequence shown here is derived from an EMBL/GenBank/DDBJ whole genome shotgun (WGS) entry which is preliminary data.</text>
</comment>
<dbReference type="PANTHER" id="PTHR43669">
    <property type="entry name" value="5-KETO-D-GLUCONATE 5-REDUCTASE"/>
    <property type="match status" value="1"/>
</dbReference>
<dbReference type="GO" id="GO:0016491">
    <property type="term" value="F:oxidoreductase activity"/>
    <property type="evidence" value="ECO:0007669"/>
    <property type="project" value="UniProtKB-KW"/>
</dbReference>